<dbReference type="InterPro" id="IPR000719">
    <property type="entry name" value="Prot_kinase_dom"/>
</dbReference>
<gene>
    <name evidence="2" type="ORF">OEA41_007969</name>
</gene>
<dbReference type="InterPro" id="IPR011009">
    <property type="entry name" value="Kinase-like_dom_sf"/>
</dbReference>
<dbReference type="EMBL" id="JASNWA010000004">
    <property type="protein sequence ID" value="KAK3176646.1"/>
    <property type="molecule type" value="Genomic_DNA"/>
</dbReference>
<accession>A0AAD9ZE22</accession>
<dbReference type="InterPro" id="IPR008271">
    <property type="entry name" value="Ser/Thr_kinase_AS"/>
</dbReference>
<evidence type="ECO:0000313" key="2">
    <source>
        <dbReference type="EMBL" id="KAK3176646.1"/>
    </source>
</evidence>
<dbReference type="AlphaFoldDB" id="A0AAD9ZE22"/>
<keyword evidence="3" id="KW-1185">Reference proteome</keyword>
<dbReference type="Pfam" id="PF00069">
    <property type="entry name" value="Pkinase"/>
    <property type="match status" value="1"/>
</dbReference>
<proteinExistence type="predicted"/>
<evidence type="ECO:0000259" key="1">
    <source>
        <dbReference type="PROSITE" id="PS50011"/>
    </source>
</evidence>
<dbReference type="PROSITE" id="PS00108">
    <property type="entry name" value="PROTEIN_KINASE_ST"/>
    <property type="match status" value="1"/>
</dbReference>
<comment type="caution">
    <text evidence="2">The sequence shown here is derived from an EMBL/GenBank/DDBJ whole genome shotgun (WGS) entry which is preliminary data.</text>
</comment>
<dbReference type="PANTHER" id="PTHR24359">
    <property type="entry name" value="SERINE/THREONINE-PROTEIN KINASE SBK1"/>
    <property type="match status" value="1"/>
</dbReference>
<dbReference type="GO" id="GO:0004674">
    <property type="term" value="F:protein serine/threonine kinase activity"/>
    <property type="evidence" value="ECO:0007669"/>
    <property type="project" value="TreeGrafter"/>
</dbReference>
<feature type="domain" description="Protein kinase" evidence="1">
    <location>
        <begin position="1"/>
        <end position="160"/>
    </location>
</feature>
<dbReference type="Gene3D" id="1.10.510.10">
    <property type="entry name" value="Transferase(Phosphotransferase) domain 1"/>
    <property type="match status" value="1"/>
</dbReference>
<name>A0AAD9ZE22_9LECA</name>
<protein>
    <recommendedName>
        <fullName evidence="1">Protein kinase domain-containing protein</fullName>
    </recommendedName>
</protein>
<evidence type="ECO:0000313" key="3">
    <source>
        <dbReference type="Proteomes" id="UP001276659"/>
    </source>
</evidence>
<dbReference type="GO" id="GO:0005524">
    <property type="term" value="F:ATP binding"/>
    <property type="evidence" value="ECO:0007669"/>
    <property type="project" value="InterPro"/>
</dbReference>
<organism evidence="2 3">
    <name type="scientific">Lepraria neglecta</name>
    <dbReference type="NCBI Taxonomy" id="209136"/>
    <lineage>
        <taxon>Eukaryota</taxon>
        <taxon>Fungi</taxon>
        <taxon>Dikarya</taxon>
        <taxon>Ascomycota</taxon>
        <taxon>Pezizomycotina</taxon>
        <taxon>Lecanoromycetes</taxon>
        <taxon>OSLEUM clade</taxon>
        <taxon>Lecanoromycetidae</taxon>
        <taxon>Lecanorales</taxon>
        <taxon>Lecanorineae</taxon>
        <taxon>Stereocaulaceae</taxon>
        <taxon>Lepraria</taxon>
    </lineage>
</organism>
<dbReference type="Proteomes" id="UP001276659">
    <property type="component" value="Unassembled WGS sequence"/>
</dbReference>
<reference evidence="2" key="1">
    <citation type="submission" date="2022-11" db="EMBL/GenBank/DDBJ databases">
        <title>Chromosomal genome sequence assembly and mating type (MAT) locus characterization of the leprose asexual lichenized fungus Lepraria neglecta (Nyl.) Erichsen.</title>
        <authorList>
            <person name="Allen J.L."/>
            <person name="Pfeffer B."/>
        </authorList>
    </citation>
    <scope>NUCLEOTIDE SEQUENCE</scope>
    <source>
        <strain evidence="2">Allen 5258</strain>
    </source>
</reference>
<dbReference type="PANTHER" id="PTHR24359:SF1">
    <property type="entry name" value="INHIBITOR OF NUCLEAR FACTOR KAPPA-B KINASE EPSILON SUBUNIT HOMOLOG 1-RELATED"/>
    <property type="match status" value="1"/>
</dbReference>
<dbReference type="PROSITE" id="PS50011">
    <property type="entry name" value="PROTEIN_KINASE_DOM"/>
    <property type="match status" value="1"/>
</dbReference>
<sequence>MLGVIHGDIKPENVLIFSENNGHYVAKVMDFGYSTLFATDSDPITMPYSELWTAPEQHHRGILPIQARKMDAYSFGMLCLWLLFYNKGANRDRNFEKDLEDSQKELSNHTSELLRATADLENREKDNMQKVFRSTLAQDPAERTANFNEPLQLLSPHRSVQLLYLKRGTNERLEPCI</sequence>
<dbReference type="SUPFAM" id="SSF56112">
    <property type="entry name" value="Protein kinase-like (PK-like)"/>
    <property type="match status" value="1"/>
</dbReference>